<evidence type="ECO:0000313" key="2">
    <source>
        <dbReference type="Proteomes" id="UP001579974"/>
    </source>
</evidence>
<comment type="caution">
    <text evidence="1">The sequence shown here is derived from an EMBL/GenBank/DDBJ whole genome shotgun (WGS) entry which is preliminary data.</text>
</comment>
<sequence length="58" mass="6797">MTMHLPTVERNFAEADTPFRQLERALLLSVLTEETSRWCRRCIDLRAPTHDDPDEVNV</sequence>
<reference evidence="1 2" key="1">
    <citation type="journal article" date="2024" name="Int. J. Mol. Sci.">
        <title>Exploration of Alicyclobacillus spp. Genome in Search of Antibiotic Resistance.</title>
        <authorList>
            <person name="Bucka-Kolendo J."/>
            <person name="Kiousi D.E."/>
            <person name="Dekowska A."/>
            <person name="Mikolajczuk-Szczyrba A."/>
            <person name="Karadedos D.M."/>
            <person name="Michael P."/>
            <person name="Galanis A."/>
            <person name="Sokolowska B."/>
        </authorList>
    </citation>
    <scope>NUCLEOTIDE SEQUENCE [LARGE SCALE GENOMIC DNA]</scope>
    <source>
        <strain evidence="1 2">KKP 3000</strain>
    </source>
</reference>
<organism evidence="1 2">
    <name type="scientific">Alicyclobacillus fastidiosus</name>
    <dbReference type="NCBI Taxonomy" id="392011"/>
    <lineage>
        <taxon>Bacteria</taxon>
        <taxon>Bacillati</taxon>
        <taxon>Bacillota</taxon>
        <taxon>Bacilli</taxon>
        <taxon>Bacillales</taxon>
        <taxon>Alicyclobacillaceae</taxon>
        <taxon>Alicyclobacillus</taxon>
    </lineage>
</organism>
<evidence type="ECO:0000313" key="1">
    <source>
        <dbReference type="EMBL" id="MFB5189351.1"/>
    </source>
</evidence>
<name>A0ABV5AAR0_9BACL</name>
<keyword evidence="2" id="KW-1185">Reference proteome</keyword>
<gene>
    <name evidence="1" type="ORF">KKP3000_002358</name>
</gene>
<dbReference type="Proteomes" id="UP001579974">
    <property type="component" value="Unassembled WGS sequence"/>
</dbReference>
<dbReference type="EMBL" id="JBDXSU010000002">
    <property type="protein sequence ID" value="MFB5189351.1"/>
    <property type="molecule type" value="Genomic_DNA"/>
</dbReference>
<dbReference type="RefSeq" id="WP_275476759.1">
    <property type="nucleotide sequence ID" value="NZ_CP162940.1"/>
</dbReference>
<protein>
    <submittedName>
        <fullName evidence="1">Uncharacterized protein</fullName>
    </submittedName>
</protein>
<accession>A0ABV5AAR0</accession>
<proteinExistence type="predicted"/>